<feature type="domain" description="F-box" evidence="1">
    <location>
        <begin position="4"/>
        <end position="40"/>
    </location>
</feature>
<protein>
    <recommendedName>
        <fullName evidence="1">F-box domain-containing protein</fullName>
    </recommendedName>
</protein>
<keyword evidence="3" id="KW-1185">Reference proteome</keyword>
<dbReference type="InterPro" id="IPR055411">
    <property type="entry name" value="LRR_FXL15/At3g58940/PEG3-like"/>
</dbReference>
<gene>
    <name evidence="2" type="ORF">QYE76_026529</name>
</gene>
<sequence>MLKQDRLIKLPDDLLLNILERVGTLDAIRACLISKRTLNLPAKLSKIDIVLSCNDLRWMNDDVAGAIEKILRTRSAQVPIRKLKVRFLLRLRDCLSIGNSVALAAATQKLDAAEFEISTQENWCNADELVSYAKQFNAFFGACPDAFAALTRLHLQDMRFGESDLRGILCTCKRLESLGLFQCDAGIGSVLQIEHATLVELHINHGSFKTVRLNFLPKLERFGFDHNTQNCSHNFSVNYGP</sequence>
<dbReference type="PROSITE" id="PS50181">
    <property type="entry name" value="FBOX"/>
    <property type="match status" value="1"/>
</dbReference>
<dbReference type="AlphaFoldDB" id="A0AAD8RIS0"/>
<dbReference type="SUPFAM" id="SSF81383">
    <property type="entry name" value="F-box domain"/>
    <property type="match status" value="1"/>
</dbReference>
<dbReference type="EMBL" id="JAUUTY010000006">
    <property type="protein sequence ID" value="KAK1621012.1"/>
    <property type="molecule type" value="Genomic_DNA"/>
</dbReference>
<dbReference type="InterPro" id="IPR001810">
    <property type="entry name" value="F-box_dom"/>
</dbReference>
<reference evidence="2" key="1">
    <citation type="submission" date="2023-07" db="EMBL/GenBank/DDBJ databases">
        <title>A chromosome-level genome assembly of Lolium multiflorum.</title>
        <authorList>
            <person name="Chen Y."/>
            <person name="Copetti D."/>
            <person name="Kolliker R."/>
            <person name="Studer B."/>
        </authorList>
    </citation>
    <scope>NUCLEOTIDE SEQUENCE</scope>
    <source>
        <strain evidence="2">02402/16</strain>
        <tissue evidence="2">Leaf</tissue>
    </source>
</reference>
<comment type="caution">
    <text evidence="2">The sequence shown here is derived from an EMBL/GenBank/DDBJ whole genome shotgun (WGS) entry which is preliminary data.</text>
</comment>
<accession>A0AAD8RIS0</accession>
<dbReference type="Pfam" id="PF00646">
    <property type="entry name" value="F-box"/>
    <property type="match status" value="1"/>
</dbReference>
<dbReference type="Proteomes" id="UP001231189">
    <property type="component" value="Unassembled WGS sequence"/>
</dbReference>
<evidence type="ECO:0000313" key="2">
    <source>
        <dbReference type="EMBL" id="KAK1621012.1"/>
    </source>
</evidence>
<evidence type="ECO:0000313" key="3">
    <source>
        <dbReference type="Proteomes" id="UP001231189"/>
    </source>
</evidence>
<organism evidence="2 3">
    <name type="scientific">Lolium multiflorum</name>
    <name type="common">Italian ryegrass</name>
    <name type="synonym">Lolium perenne subsp. multiflorum</name>
    <dbReference type="NCBI Taxonomy" id="4521"/>
    <lineage>
        <taxon>Eukaryota</taxon>
        <taxon>Viridiplantae</taxon>
        <taxon>Streptophyta</taxon>
        <taxon>Embryophyta</taxon>
        <taxon>Tracheophyta</taxon>
        <taxon>Spermatophyta</taxon>
        <taxon>Magnoliopsida</taxon>
        <taxon>Liliopsida</taxon>
        <taxon>Poales</taxon>
        <taxon>Poaceae</taxon>
        <taxon>BOP clade</taxon>
        <taxon>Pooideae</taxon>
        <taxon>Poodae</taxon>
        <taxon>Poeae</taxon>
        <taxon>Poeae Chloroplast Group 2 (Poeae type)</taxon>
        <taxon>Loliodinae</taxon>
        <taxon>Loliinae</taxon>
        <taxon>Lolium</taxon>
    </lineage>
</organism>
<dbReference type="SUPFAM" id="SSF52047">
    <property type="entry name" value="RNI-like"/>
    <property type="match status" value="1"/>
</dbReference>
<dbReference type="Pfam" id="PF24758">
    <property type="entry name" value="LRR_At5g56370"/>
    <property type="match status" value="1"/>
</dbReference>
<name>A0AAD8RIS0_LOLMU</name>
<evidence type="ECO:0000259" key="1">
    <source>
        <dbReference type="PROSITE" id="PS50181"/>
    </source>
</evidence>
<dbReference type="InterPro" id="IPR036047">
    <property type="entry name" value="F-box-like_dom_sf"/>
</dbReference>
<dbReference type="PANTHER" id="PTHR32153">
    <property type="entry name" value="OJ000223_09.16 PROTEIN"/>
    <property type="match status" value="1"/>
</dbReference>
<proteinExistence type="predicted"/>
<dbReference type="InterPro" id="IPR044997">
    <property type="entry name" value="F-box_plant"/>
</dbReference>